<keyword evidence="1 2" id="KW-0238">DNA-binding</keyword>
<accession>A0ABT8FEW7</accession>
<dbReference type="InterPro" id="IPR036271">
    <property type="entry name" value="Tet_transcr_reg_TetR-rel_C_sf"/>
</dbReference>
<dbReference type="Pfam" id="PF00440">
    <property type="entry name" value="TetR_N"/>
    <property type="match status" value="1"/>
</dbReference>
<dbReference type="SUPFAM" id="SSF46689">
    <property type="entry name" value="Homeodomain-like"/>
    <property type="match status" value="1"/>
</dbReference>
<dbReference type="InterPro" id="IPR050109">
    <property type="entry name" value="HTH-type_TetR-like_transc_reg"/>
</dbReference>
<evidence type="ECO:0000256" key="1">
    <source>
        <dbReference type="ARBA" id="ARBA00023125"/>
    </source>
</evidence>
<feature type="domain" description="HTH tetR-type" evidence="3">
    <location>
        <begin position="15"/>
        <end position="75"/>
    </location>
</feature>
<organism evidence="4 5">
    <name type="scientific">Nocardioides oceani</name>
    <dbReference type="NCBI Taxonomy" id="3058369"/>
    <lineage>
        <taxon>Bacteria</taxon>
        <taxon>Bacillati</taxon>
        <taxon>Actinomycetota</taxon>
        <taxon>Actinomycetes</taxon>
        <taxon>Propionibacteriales</taxon>
        <taxon>Nocardioidaceae</taxon>
        <taxon>Nocardioides</taxon>
    </lineage>
</organism>
<dbReference type="PANTHER" id="PTHR30055:SF153">
    <property type="entry name" value="HTH-TYPE TRANSCRIPTIONAL REPRESSOR RV3405C"/>
    <property type="match status" value="1"/>
</dbReference>
<dbReference type="Gene3D" id="1.10.357.10">
    <property type="entry name" value="Tetracycline Repressor, domain 2"/>
    <property type="match status" value="1"/>
</dbReference>
<dbReference type="InterPro" id="IPR009057">
    <property type="entry name" value="Homeodomain-like_sf"/>
</dbReference>
<dbReference type="InterPro" id="IPR001647">
    <property type="entry name" value="HTH_TetR"/>
</dbReference>
<dbReference type="Proteomes" id="UP001168620">
    <property type="component" value="Unassembled WGS sequence"/>
</dbReference>
<sequence>MTSLRHNGSGADEPASPRDGYLDAARACILDIGWRRTTLTEVARRAGVSRMTIYRTWSDMRQLLADLMTREWTEVVVAAETEDEDAPDRTVVERLVDKLVRTVKVLRGNELFVRIVELDPELILPYLLDRRGRSQQLVLDLVEQALREAQASGDVRAGDPAAMARGLVLSAHGFVMSAHTMVDDTVTEAALEAEMRVVLTRTLQP</sequence>
<dbReference type="SUPFAM" id="SSF48498">
    <property type="entry name" value="Tetracyclin repressor-like, C-terminal domain"/>
    <property type="match status" value="1"/>
</dbReference>
<reference evidence="4" key="1">
    <citation type="submission" date="2023-06" db="EMBL/GenBank/DDBJ databases">
        <title>Draft genome sequence of Nocardioides sp. SOB77.</title>
        <authorList>
            <person name="Zhang G."/>
        </authorList>
    </citation>
    <scope>NUCLEOTIDE SEQUENCE</scope>
    <source>
        <strain evidence="4">SOB77</strain>
    </source>
</reference>
<evidence type="ECO:0000259" key="3">
    <source>
        <dbReference type="PROSITE" id="PS50977"/>
    </source>
</evidence>
<dbReference type="PROSITE" id="PS50977">
    <property type="entry name" value="HTH_TETR_2"/>
    <property type="match status" value="1"/>
</dbReference>
<dbReference type="EMBL" id="JAUHJQ010000003">
    <property type="protein sequence ID" value="MDN4173221.1"/>
    <property type="molecule type" value="Genomic_DNA"/>
</dbReference>
<evidence type="ECO:0000313" key="4">
    <source>
        <dbReference type="EMBL" id="MDN4173221.1"/>
    </source>
</evidence>
<feature type="DNA-binding region" description="H-T-H motif" evidence="2">
    <location>
        <begin position="38"/>
        <end position="57"/>
    </location>
</feature>
<comment type="caution">
    <text evidence="4">The sequence shown here is derived from an EMBL/GenBank/DDBJ whole genome shotgun (WGS) entry which is preliminary data.</text>
</comment>
<keyword evidence="5" id="KW-1185">Reference proteome</keyword>
<protein>
    <submittedName>
        <fullName evidence="4">Helix-turn-helix domain-containing protein</fullName>
    </submittedName>
</protein>
<dbReference type="RefSeq" id="WP_300952331.1">
    <property type="nucleotide sequence ID" value="NZ_JAUHJQ010000003.1"/>
</dbReference>
<evidence type="ECO:0000313" key="5">
    <source>
        <dbReference type="Proteomes" id="UP001168620"/>
    </source>
</evidence>
<gene>
    <name evidence="4" type="ORF">QWY28_09735</name>
</gene>
<dbReference type="PANTHER" id="PTHR30055">
    <property type="entry name" value="HTH-TYPE TRANSCRIPTIONAL REGULATOR RUTR"/>
    <property type="match status" value="1"/>
</dbReference>
<name>A0ABT8FEW7_9ACTN</name>
<evidence type="ECO:0000256" key="2">
    <source>
        <dbReference type="PROSITE-ProRule" id="PRU00335"/>
    </source>
</evidence>
<proteinExistence type="predicted"/>